<evidence type="ECO:0000313" key="1">
    <source>
        <dbReference type="EMBL" id="KAE8408938.1"/>
    </source>
</evidence>
<dbReference type="Proteomes" id="UP000325579">
    <property type="component" value="Unassembled WGS sequence"/>
</dbReference>
<dbReference type="GeneID" id="43665444"/>
<organism evidence="1 2">
    <name type="scientific">Aspergillus pseudonomiae</name>
    <dbReference type="NCBI Taxonomy" id="1506151"/>
    <lineage>
        <taxon>Eukaryota</taxon>
        <taxon>Fungi</taxon>
        <taxon>Dikarya</taxon>
        <taxon>Ascomycota</taxon>
        <taxon>Pezizomycotina</taxon>
        <taxon>Eurotiomycetes</taxon>
        <taxon>Eurotiomycetidae</taxon>
        <taxon>Eurotiales</taxon>
        <taxon>Aspergillaceae</taxon>
        <taxon>Aspergillus</taxon>
        <taxon>Aspergillus subgen. Circumdati</taxon>
    </lineage>
</organism>
<accession>A0A5N7DTU6</accession>
<sequence>MRYSVVHTMSSMALAPWCGTLAGPTGWVFGAQDAVCTACAFLLLVRDPIFF</sequence>
<protein>
    <submittedName>
        <fullName evidence="1">Uncharacterized protein</fullName>
    </submittedName>
</protein>
<evidence type="ECO:0000313" key="2">
    <source>
        <dbReference type="Proteomes" id="UP000325579"/>
    </source>
</evidence>
<dbReference type="RefSeq" id="XP_031946257.1">
    <property type="nucleotide sequence ID" value="XM_032080753.1"/>
</dbReference>
<keyword evidence="2" id="KW-1185">Reference proteome</keyword>
<proteinExistence type="predicted"/>
<name>A0A5N6IJN3_9EURO</name>
<reference evidence="1 2" key="1">
    <citation type="submission" date="2019-04" db="EMBL/GenBank/DDBJ databases">
        <authorList>
            <consortium name="DOE Joint Genome Institute"/>
            <person name="Mondo S."/>
            <person name="Kjaerbolling I."/>
            <person name="Vesth T."/>
            <person name="Frisvad J.C."/>
            <person name="Nybo J.L."/>
            <person name="Theobald S."/>
            <person name="Kildgaard S."/>
            <person name="Isbrandt T."/>
            <person name="Kuo A."/>
            <person name="Sato A."/>
            <person name="Lyhne E.K."/>
            <person name="Kogle M.E."/>
            <person name="Wiebenga A."/>
            <person name="Kun R.S."/>
            <person name="Lubbers R.J."/>
            <person name="Makela M.R."/>
            <person name="Barry K."/>
            <person name="Chovatia M."/>
            <person name="Clum A."/>
            <person name="Daum C."/>
            <person name="Haridas S."/>
            <person name="He G."/>
            <person name="LaButti K."/>
            <person name="Lipzen A."/>
            <person name="Riley R."/>
            <person name="Salamov A."/>
            <person name="Simmons B.A."/>
            <person name="Magnuson J.K."/>
            <person name="Henrissat B."/>
            <person name="Mortensen U.H."/>
            <person name="Larsen T.O."/>
            <person name="Devries R.P."/>
            <person name="Grigoriev I.V."/>
            <person name="Machida M."/>
            <person name="Baker S.E."/>
            <person name="Andersen M.R."/>
            <person name="Cantor M.N."/>
            <person name="Hua S.X."/>
        </authorList>
    </citation>
    <scope>NUCLEOTIDE SEQUENCE [LARGE SCALE GENOMIC DNA]</scope>
    <source>
        <strain evidence="1 2">CBS 119388</strain>
    </source>
</reference>
<gene>
    <name evidence="1" type="ORF">BDV37DRAFT_237593</name>
</gene>
<accession>A0A5N6IJN3</accession>
<dbReference type="EMBL" id="ML736741">
    <property type="protein sequence ID" value="KAE8408938.1"/>
    <property type="molecule type" value="Genomic_DNA"/>
</dbReference>
<dbReference type="AlphaFoldDB" id="A0A5N6IJN3"/>